<reference evidence="4" key="1">
    <citation type="submission" date="2017-02" db="UniProtKB">
        <authorList>
            <consortium name="WormBaseParasite"/>
        </authorList>
    </citation>
    <scope>IDENTIFICATION</scope>
</reference>
<dbReference type="WBParaSite" id="ASIM_0001666001-mRNA-1">
    <property type="protein sequence ID" value="ASIM_0001666001-mRNA-1"/>
    <property type="gene ID" value="ASIM_0001666001"/>
</dbReference>
<reference evidence="2 3" key="2">
    <citation type="submission" date="2018-11" db="EMBL/GenBank/DDBJ databases">
        <authorList>
            <consortium name="Pathogen Informatics"/>
        </authorList>
    </citation>
    <scope>NUCLEOTIDE SEQUENCE [LARGE SCALE GENOMIC DNA]</scope>
</reference>
<dbReference type="Pfam" id="PF06394">
    <property type="entry name" value="Pepsin-I3"/>
    <property type="match status" value="1"/>
</dbReference>
<accession>A0A0M3K6R9</accession>
<dbReference type="InterPro" id="IPR010480">
    <property type="entry name" value="Pepsin-I3"/>
</dbReference>
<gene>
    <name evidence="2" type="ORF">ASIM_LOCUS16067</name>
</gene>
<evidence type="ECO:0000313" key="4">
    <source>
        <dbReference type="WBParaSite" id="ASIM_0001666001-mRNA-1"/>
    </source>
</evidence>
<evidence type="ECO:0000259" key="1">
    <source>
        <dbReference type="Pfam" id="PF06394"/>
    </source>
</evidence>
<dbReference type="InterPro" id="IPR038412">
    <property type="entry name" value="Pepsin-I3_sf"/>
</dbReference>
<feature type="domain" description="Pepsin inhibitor-3-like repeated" evidence="1">
    <location>
        <begin position="57"/>
        <end position="108"/>
    </location>
</feature>
<dbReference type="AlphaFoldDB" id="A0A0M3K6R9"/>
<dbReference type="EMBL" id="UYRR01032780">
    <property type="protein sequence ID" value="VDK56781.1"/>
    <property type="molecule type" value="Genomic_DNA"/>
</dbReference>
<dbReference type="SUPFAM" id="SSF55149">
    <property type="entry name" value="Pepsin inhibitor-3"/>
    <property type="match status" value="1"/>
</dbReference>
<dbReference type="Gene3D" id="3.30.1120.50">
    <property type="entry name" value="Pepsin inhibitor-3"/>
    <property type="match status" value="2"/>
</dbReference>
<organism evidence="4">
    <name type="scientific">Anisakis simplex</name>
    <name type="common">Herring worm</name>
    <dbReference type="NCBI Taxonomy" id="6269"/>
    <lineage>
        <taxon>Eukaryota</taxon>
        <taxon>Metazoa</taxon>
        <taxon>Ecdysozoa</taxon>
        <taxon>Nematoda</taxon>
        <taxon>Chromadorea</taxon>
        <taxon>Rhabditida</taxon>
        <taxon>Spirurina</taxon>
        <taxon>Ascaridomorpha</taxon>
        <taxon>Ascaridoidea</taxon>
        <taxon>Anisakidae</taxon>
        <taxon>Anisakis</taxon>
        <taxon>Anisakis simplex complex</taxon>
    </lineage>
</organism>
<dbReference type="Proteomes" id="UP000267096">
    <property type="component" value="Unassembled WGS sequence"/>
</dbReference>
<protein>
    <submittedName>
        <fullName evidence="4">Pepsin-I3 domain-containing protein</fullName>
    </submittedName>
</protein>
<name>A0A0M3K6R9_ANISI</name>
<evidence type="ECO:0000313" key="3">
    <source>
        <dbReference type="Proteomes" id="UP000267096"/>
    </source>
</evidence>
<keyword evidence="3" id="KW-1185">Reference proteome</keyword>
<proteinExistence type="predicted"/>
<sequence>MIERLIRHDYQGNEVYLADLPWGTLGVDQKEEAAEYFKRYIECTNKGNQSRECMKPPAFCGPETSHITYYLLADCKILNNKIYIHGKFIQDWTEQNEKELKAWESMREKRSHRRGKGDLILQLLRLPYDFNYDDYEDEPFIADPGDLSAPAFCLRE</sequence>
<evidence type="ECO:0000313" key="2">
    <source>
        <dbReference type="EMBL" id="VDK56781.1"/>
    </source>
</evidence>